<dbReference type="EMBL" id="KZ309125">
    <property type="protein sequence ID" value="KAG8237119.1"/>
    <property type="molecule type" value="Genomic_DNA"/>
</dbReference>
<evidence type="ECO:0000313" key="2">
    <source>
        <dbReference type="Proteomes" id="UP000792457"/>
    </source>
</evidence>
<comment type="caution">
    <text evidence="1">The sequence shown here is derived from an EMBL/GenBank/DDBJ whole genome shotgun (WGS) entry which is preliminary data.</text>
</comment>
<evidence type="ECO:0000313" key="1">
    <source>
        <dbReference type="EMBL" id="KAG8237119.1"/>
    </source>
</evidence>
<reference evidence="1" key="1">
    <citation type="submission" date="2013-04" db="EMBL/GenBank/DDBJ databases">
        <authorList>
            <person name="Qu J."/>
            <person name="Murali S.C."/>
            <person name="Bandaranaike D."/>
            <person name="Bellair M."/>
            <person name="Blankenburg K."/>
            <person name="Chao H."/>
            <person name="Dinh H."/>
            <person name="Doddapaneni H."/>
            <person name="Downs B."/>
            <person name="Dugan-Rocha S."/>
            <person name="Elkadiri S."/>
            <person name="Gnanaolivu R.D."/>
            <person name="Hernandez B."/>
            <person name="Javaid M."/>
            <person name="Jayaseelan J.C."/>
            <person name="Lee S."/>
            <person name="Li M."/>
            <person name="Ming W."/>
            <person name="Munidasa M."/>
            <person name="Muniz J."/>
            <person name="Nguyen L."/>
            <person name="Ongeri F."/>
            <person name="Osuji N."/>
            <person name="Pu L.-L."/>
            <person name="Puazo M."/>
            <person name="Qu C."/>
            <person name="Quiroz J."/>
            <person name="Raj R."/>
            <person name="Weissenberger G."/>
            <person name="Xin Y."/>
            <person name="Zou X."/>
            <person name="Han Y."/>
            <person name="Richards S."/>
            <person name="Worley K."/>
            <person name="Muzny D."/>
            <person name="Gibbs R."/>
        </authorList>
    </citation>
    <scope>NUCLEOTIDE SEQUENCE</scope>
    <source>
        <strain evidence="1">Sampled in the wild</strain>
    </source>
</reference>
<organism evidence="1 2">
    <name type="scientific">Ladona fulva</name>
    <name type="common">Scarce chaser dragonfly</name>
    <name type="synonym">Libellula fulva</name>
    <dbReference type="NCBI Taxonomy" id="123851"/>
    <lineage>
        <taxon>Eukaryota</taxon>
        <taxon>Metazoa</taxon>
        <taxon>Ecdysozoa</taxon>
        <taxon>Arthropoda</taxon>
        <taxon>Hexapoda</taxon>
        <taxon>Insecta</taxon>
        <taxon>Pterygota</taxon>
        <taxon>Palaeoptera</taxon>
        <taxon>Odonata</taxon>
        <taxon>Epiprocta</taxon>
        <taxon>Anisoptera</taxon>
        <taxon>Libelluloidea</taxon>
        <taxon>Libellulidae</taxon>
        <taxon>Ladona</taxon>
    </lineage>
</organism>
<accession>A0A8K0KMQ6</accession>
<protein>
    <submittedName>
        <fullName evidence="1">Uncharacterized protein</fullName>
    </submittedName>
</protein>
<name>A0A8K0KMQ6_LADFU</name>
<dbReference type="OrthoDB" id="8053568at2759"/>
<dbReference type="AlphaFoldDB" id="A0A8K0KMQ6"/>
<proteinExistence type="predicted"/>
<reference evidence="1" key="2">
    <citation type="submission" date="2017-10" db="EMBL/GenBank/DDBJ databases">
        <title>Ladona fulva Genome sequencing and assembly.</title>
        <authorList>
            <person name="Murali S."/>
            <person name="Richards S."/>
            <person name="Bandaranaike D."/>
            <person name="Bellair M."/>
            <person name="Blankenburg K."/>
            <person name="Chao H."/>
            <person name="Dinh H."/>
            <person name="Doddapaneni H."/>
            <person name="Dugan-Rocha S."/>
            <person name="Elkadiri S."/>
            <person name="Gnanaolivu R."/>
            <person name="Hernandez B."/>
            <person name="Skinner E."/>
            <person name="Javaid M."/>
            <person name="Lee S."/>
            <person name="Li M."/>
            <person name="Ming W."/>
            <person name="Munidasa M."/>
            <person name="Muniz J."/>
            <person name="Nguyen L."/>
            <person name="Hughes D."/>
            <person name="Osuji N."/>
            <person name="Pu L.-L."/>
            <person name="Puazo M."/>
            <person name="Qu C."/>
            <person name="Quiroz J."/>
            <person name="Raj R."/>
            <person name="Weissenberger G."/>
            <person name="Xin Y."/>
            <person name="Zou X."/>
            <person name="Han Y."/>
            <person name="Worley K."/>
            <person name="Muzny D."/>
            <person name="Gibbs R."/>
        </authorList>
    </citation>
    <scope>NUCLEOTIDE SEQUENCE</scope>
    <source>
        <strain evidence="1">Sampled in the wild</strain>
    </source>
</reference>
<sequence>MRTNFITPKLVAAQLSVRYSVLFLKRPLRHSDIILLNFFTRCCDCSLGWQTVACFRCSEIKSLTSSDKSSSGSRHAIVDWNLKDKVQFSVVILRLQIHVISIVPVCFLNKNLIEICLFLRQAKSFEYELVIKSVFEIKIRQVTTNPDILPFKKFRHNWKSVDPDKIQCYKENLALHLTVSEIDNLLELYRTDLTKEITRDDFRELIELSVIFLGGDTHRKF</sequence>
<keyword evidence="2" id="KW-1185">Reference proteome</keyword>
<dbReference type="Proteomes" id="UP000792457">
    <property type="component" value="Unassembled WGS sequence"/>
</dbReference>
<gene>
    <name evidence="1" type="ORF">J437_LFUL008171</name>
</gene>